<dbReference type="GO" id="GO:0005525">
    <property type="term" value="F:GTP binding"/>
    <property type="evidence" value="ECO:0007669"/>
    <property type="project" value="InterPro"/>
</dbReference>
<evidence type="ECO:0000256" key="4">
    <source>
        <dbReference type="ARBA" id="ARBA00048098"/>
    </source>
</evidence>
<reference evidence="6 7" key="1">
    <citation type="journal article" date="2007" name="Science">
        <title>Sea anemone genome reveals ancestral eumetazoan gene repertoire and genomic organization.</title>
        <authorList>
            <person name="Putnam N.H."/>
            <person name="Srivastava M."/>
            <person name="Hellsten U."/>
            <person name="Dirks B."/>
            <person name="Chapman J."/>
            <person name="Salamov A."/>
            <person name="Terry A."/>
            <person name="Shapiro H."/>
            <person name="Lindquist E."/>
            <person name="Kapitonov V.V."/>
            <person name="Jurka J."/>
            <person name="Genikhovich G."/>
            <person name="Grigoriev I.V."/>
            <person name="Lucas S.M."/>
            <person name="Steele R.E."/>
            <person name="Finnerty J.R."/>
            <person name="Technau U."/>
            <person name="Martindale M.Q."/>
            <person name="Rokhsar D.S."/>
        </authorList>
    </citation>
    <scope>NUCLEOTIDE SEQUENCE [LARGE SCALE GENOMIC DNA]</scope>
    <source>
        <strain evidence="7">CH2 X CH6</strain>
    </source>
</reference>
<evidence type="ECO:0000256" key="2">
    <source>
        <dbReference type="ARBA" id="ARBA00011984"/>
    </source>
</evidence>
<dbReference type="GO" id="GO:0003925">
    <property type="term" value="F:G protein activity"/>
    <property type="evidence" value="ECO:0007669"/>
    <property type="project" value="UniProtKB-EC"/>
</dbReference>
<dbReference type="PROSITE" id="PS51421">
    <property type="entry name" value="RAS"/>
    <property type="match status" value="1"/>
</dbReference>
<dbReference type="HOGENOM" id="CLU_041217_9_7_1"/>
<keyword evidence="7" id="KW-1185">Reference proteome</keyword>
<evidence type="ECO:0000313" key="7">
    <source>
        <dbReference type="Proteomes" id="UP000001593"/>
    </source>
</evidence>
<comment type="catalytic activity">
    <reaction evidence="4">
        <text>GTP + H2O = GDP + phosphate + H(+)</text>
        <dbReference type="Rhea" id="RHEA:19669"/>
        <dbReference type="ChEBI" id="CHEBI:15377"/>
        <dbReference type="ChEBI" id="CHEBI:15378"/>
        <dbReference type="ChEBI" id="CHEBI:37565"/>
        <dbReference type="ChEBI" id="CHEBI:43474"/>
        <dbReference type="ChEBI" id="CHEBI:58189"/>
        <dbReference type="EC" id="3.6.5.2"/>
    </reaction>
</comment>
<dbReference type="SUPFAM" id="SSF52540">
    <property type="entry name" value="P-loop containing nucleoside triphosphate hydrolases"/>
    <property type="match status" value="1"/>
</dbReference>
<dbReference type="AlphaFoldDB" id="A7S0K2"/>
<dbReference type="Pfam" id="PF00071">
    <property type="entry name" value="Ras"/>
    <property type="match status" value="1"/>
</dbReference>
<dbReference type="PANTHER" id="PTHR45704">
    <property type="entry name" value="RAS-LIKE FAMILY MEMBER 11"/>
    <property type="match status" value="1"/>
</dbReference>
<comment type="similarity">
    <text evidence="1">Belongs to the small GTPase superfamily. Ras family.</text>
</comment>
<dbReference type="Proteomes" id="UP000001593">
    <property type="component" value="Unassembled WGS sequence"/>
</dbReference>
<dbReference type="EC" id="3.6.5.2" evidence="2"/>
<feature type="region of interest" description="Disordered" evidence="5">
    <location>
        <begin position="182"/>
        <end position="223"/>
    </location>
</feature>
<keyword evidence="3" id="KW-0378">Hydrolase</keyword>
<dbReference type="PRINTS" id="PR00449">
    <property type="entry name" value="RASTRNSFRMNG"/>
</dbReference>
<protein>
    <recommendedName>
        <fullName evidence="2">small monomeric GTPase</fullName>
        <ecNumber evidence="2">3.6.5.2</ecNumber>
    </recommendedName>
</protein>
<name>A7S0K2_NEMVE</name>
<dbReference type="STRING" id="45351.A7S0K2"/>
<dbReference type="PhylomeDB" id="A7S0K2"/>
<evidence type="ECO:0000256" key="3">
    <source>
        <dbReference type="ARBA" id="ARBA00022801"/>
    </source>
</evidence>
<dbReference type="InterPro" id="IPR001806">
    <property type="entry name" value="Small_GTPase"/>
</dbReference>
<gene>
    <name evidence="6" type="ORF">NEMVEDRAFT_v1g204926</name>
</gene>
<evidence type="ECO:0000256" key="5">
    <source>
        <dbReference type="SAM" id="MobiDB-lite"/>
    </source>
</evidence>
<dbReference type="InterPro" id="IPR051065">
    <property type="entry name" value="Ras-related_GTPase"/>
</dbReference>
<dbReference type="Gene3D" id="3.40.50.300">
    <property type="entry name" value="P-loop containing nucleotide triphosphate hydrolases"/>
    <property type="match status" value="1"/>
</dbReference>
<dbReference type="OMA" id="IEARRYX"/>
<dbReference type="PROSITE" id="PS51419">
    <property type="entry name" value="RAB"/>
    <property type="match status" value="1"/>
</dbReference>
<dbReference type="InterPro" id="IPR027417">
    <property type="entry name" value="P-loop_NTPase"/>
</dbReference>
<feature type="compositionally biased region" description="Basic residues" evidence="5">
    <location>
        <begin position="212"/>
        <end position="223"/>
    </location>
</feature>
<dbReference type="SMART" id="SM00174">
    <property type="entry name" value="RHO"/>
    <property type="match status" value="1"/>
</dbReference>
<sequence>MRKRKNSQQPDVKAVRVMVMGQDGVGKTALVVRYLTRRFIGEYDTTLGDSGQYPVIYPIVKSMSYHHYSCQNSDAKLERCLSCGDMFLILYSIVDSTSFDEASRIARYLKWRKFPETGVVILIGTKRDLGHLREIDETEGSELAEELECPFYELSASEYEGYTDVCDMVYTCLKKYLKSDRKTAPTNAPATPTSTPTSSLSKMKEGLMRKTGAMRRKSVTALV</sequence>
<organism evidence="6 7">
    <name type="scientific">Nematostella vectensis</name>
    <name type="common">Starlet sea anemone</name>
    <dbReference type="NCBI Taxonomy" id="45351"/>
    <lineage>
        <taxon>Eukaryota</taxon>
        <taxon>Metazoa</taxon>
        <taxon>Cnidaria</taxon>
        <taxon>Anthozoa</taxon>
        <taxon>Hexacorallia</taxon>
        <taxon>Actiniaria</taxon>
        <taxon>Edwardsiidae</taxon>
        <taxon>Nematostella</taxon>
    </lineage>
</organism>
<proteinExistence type="inferred from homology"/>
<dbReference type="SMART" id="SM00175">
    <property type="entry name" value="RAB"/>
    <property type="match status" value="1"/>
</dbReference>
<dbReference type="EMBL" id="DS469561">
    <property type="protein sequence ID" value="EDO42750.1"/>
    <property type="molecule type" value="Genomic_DNA"/>
</dbReference>
<evidence type="ECO:0000313" key="6">
    <source>
        <dbReference type="EMBL" id="EDO42750.1"/>
    </source>
</evidence>
<dbReference type="SMART" id="SM00173">
    <property type="entry name" value="RAS"/>
    <property type="match status" value="1"/>
</dbReference>
<dbReference type="eggNOG" id="KOG0395">
    <property type="taxonomic scope" value="Eukaryota"/>
</dbReference>
<evidence type="ECO:0000256" key="1">
    <source>
        <dbReference type="ARBA" id="ARBA00008344"/>
    </source>
</evidence>
<dbReference type="InParanoid" id="A7S0K2"/>
<accession>A7S0K2</accession>
<feature type="compositionally biased region" description="Low complexity" evidence="5">
    <location>
        <begin position="184"/>
        <end position="199"/>
    </location>
</feature>